<evidence type="ECO:0000256" key="6">
    <source>
        <dbReference type="ARBA" id="ARBA00022692"/>
    </source>
</evidence>
<dbReference type="InterPro" id="IPR013783">
    <property type="entry name" value="Ig-like_fold"/>
</dbReference>
<dbReference type="Pfam" id="PF00084">
    <property type="entry name" value="Sushi"/>
    <property type="match status" value="1"/>
</dbReference>
<dbReference type="GO" id="GO:0005540">
    <property type="term" value="F:hyaluronic acid binding"/>
    <property type="evidence" value="ECO:0007669"/>
    <property type="project" value="InterPro"/>
</dbReference>
<keyword evidence="12" id="KW-0914">Notch signaling pathway</keyword>
<evidence type="ECO:0000259" key="24">
    <source>
        <dbReference type="PROSITE" id="PS50041"/>
    </source>
</evidence>
<evidence type="ECO:0000256" key="4">
    <source>
        <dbReference type="ARBA" id="ARBA00022525"/>
    </source>
</evidence>
<evidence type="ECO:0000256" key="19">
    <source>
        <dbReference type="PROSITE-ProRule" id="PRU00302"/>
    </source>
</evidence>
<dbReference type="SMART" id="SM00032">
    <property type="entry name" value="CCP"/>
    <property type="match status" value="1"/>
</dbReference>
<dbReference type="AlphaFoldDB" id="A0AAD7S9G0"/>
<dbReference type="FunFam" id="2.10.70.10:FF:000003">
    <property type="entry name" value="Versican core protein"/>
    <property type="match status" value="1"/>
</dbReference>
<feature type="compositionally biased region" description="Basic and acidic residues" evidence="21">
    <location>
        <begin position="445"/>
        <end position="463"/>
    </location>
</feature>
<dbReference type="Pfam" id="PF00059">
    <property type="entry name" value="Lectin_C"/>
    <property type="match status" value="1"/>
</dbReference>
<evidence type="ECO:0000256" key="12">
    <source>
        <dbReference type="ARBA" id="ARBA00022976"/>
    </source>
</evidence>
<dbReference type="Pfam" id="PF00193">
    <property type="entry name" value="Xlink"/>
    <property type="match status" value="2"/>
</dbReference>
<dbReference type="SMART" id="SM00409">
    <property type="entry name" value="IG"/>
    <property type="match status" value="1"/>
</dbReference>
<keyword evidence="13" id="KW-1133">Transmembrane helix</keyword>
<dbReference type="InterPro" id="IPR016187">
    <property type="entry name" value="CTDL_fold"/>
</dbReference>
<dbReference type="GO" id="GO:0072534">
    <property type="term" value="C:perineuronal net"/>
    <property type="evidence" value="ECO:0007669"/>
    <property type="project" value="TreeGrafter"/>
</dbReference>
<keyword evidence="8" id="KW-0677">Repeat</keyword>
<evidence type="ECO:0000256" key="18">
    <source>
        <dbReference type="PROSITE-ProRule" id="PRU00076"/>
    </source>
</evidence>
<evidence type="ECO:0000256" key="3">
    <source>
        <dbReference type="ARBA" id="ARBA00022473"/>
    </source>
</evidence>
<dbReference type="SMART" id="SM00181">
    <property type="entry name" value="EGF"/>
    <property type="match status" value="1"/>
</dbReference>
<dbReference type="Gene3D" id="2.10.70.10">
    <property type="entry name" value="Complement Module, domain 1"/>
    <property type="match status" value="1"/>
</dbReference>
<accession>A0AAD7S9G0</accession>
<feature type="compositionally biased region" description="Polar residues" evidence="21">
    <location>
        <begin position="692"/>
        <end position="709"/>
    </location>
</feature>
<dbReference type="CDD" id="cd03517">
    <property type="entry name" value="Link_domain_CSPGs_modules_1_3"/>
    <property type="match status" value="1"/>
</dbReference>
<dbReference type="GO" id="GO:0045202">
    <property type="term" value="C:synapse"/>
    <property type="evidence" value="ECO:0007669"/>
    <property type="project" value="TreeGrafter"/>
</dbReference>
<evidence type="ECO:0000259" key="26">
    <source>
        <dbReference type="PROSITE" id="PS50923"/>
    </source>
</evidence>
<feature type="region of interest" description="Disordered" evidence="21">
    <location>
        <begin position="492"/>
        <end position="529"/>
    </location>
</feature>
<dbReference type="Proteomes" id="UP001221898">
    <property type="component" value="Unassembled WGS sequence"/>
</dbReference>
<dbReference type="SUPFAM" id="SSF48726">
    <property type="entry name" value="Immunoglobulin"/>
    <property type="match status" value="1"/>
</dbReference>
<dbReference type="EMBL" id="JAINUG010000090">
    <property type="protein sequence ID" value="KAJ8398419.1"/>
    <property type="molecule type" value="Genomic_DNA"/>
</dbReference>
<dbReference type="InterPro" id="IPR013106">
    <property type="entry name" value="Ig_V-set"/>
</dbReference>
<evidence type="ECO:0008006" key="30">
    <source>
        <dbReference type="Google" id="ProtNLM"/>
    </source>
</evidence>
<dbReference type="PROSITE" id="PS00022">
    <property type="entry name" value="EGF_1"/>
    <property type="match status" value="1"/>
</dbReference>
<dbReference type="InterPro" id="IPR036179">
    <property type="entry name" value="Ig-like_dom_sf"/>
</dbReference>
<keyword evidence="4" id="KW-0964">Secreted</keyword>
<dbReference type="GO" id="GO:0002052">
    <property type="term" value="P:positive regulation of neuroblast proliferation"/>
    <property type="evidence" value="ECO:0007669"/>
    <property type="project" value="TreeGrafter"/>
</dbReference>
<feature type="domain" description="Sushi" evidence="26">
    <location>
        <begin position="907"/>
        <end position="967"/>
    </location>
</feature>
<sequence length="1008" mass="110604">MRLEVSVPLLVCALCPLVLASLPDSDPGPEDMRLLQVTIPQPSPVSTVLGGSLTLPCLVSLTKPPPSPPALGDHAIPLPRVKWSLVSSGQDTEILVAQGERVKISEAYAGRASLPNYASSPADLTLRLEGLRSNDTGFYRCEVQQDLEDAHDLAQVKVKGVVFHYRAASSRYAFTFWDARQACEEIGANMATPEQLLAAYYSGYEQCDAGWLSDQTVRYPIQMPREGCFGDMDVYPGVRNYGMQDPETLFDVYCYVDNIDGEVVYTPLNLTLGEAKSFCQKAGARLATTGQLYAAWSDGMDHCNPGWLADGSVRYPIVTPRERCGGPEPGVKTIYRHSNQTGFPEPHSLHGVYCFQGDGNSQTNAPLDYLSTEPEDMNQDIVTLSEPLEEISLGQVTEHVESEVKGLLESFSVYNGQRHRKQGPVKATVANQGPVLYSVTPVSIPREHQATTDINRKSGDPRKIPGPSRNHSGKMRPQGAVTVETEENSVSAVTPCDHTEPWDGVAVQTEEPPSTTSESGDLVTSGPVDIESSTTLDQTISQAGIDSNQEQSVAEGGYVETSVEGQVPVNAEESTTSVPMETGSSDGEIPITLMTPISFTLFRRTSPHWSVEVESITSKDLEASVPLGVEVREDGKGKVEQEGLGEIPEVLQPNETTSGQDASGGSASGDMVELSGHSGSGSGLDVTLLPDESQTSSWETHPSPTMPQESRSDLEYSGDRTKTPLALLNQRGAVEGAGSISDACLENPCSNGGTCIESGVSVKCLCLPSYGGDFCETEMAECDEGWEKFQAFCYKHFYKRQAWEVAEQHCRMYGGHLVSVMTPEEQEFVNNKYREYQWTGLNDRVIEGDFRWSDGNPLLYENWYRGQPDSYFLSGENCVVMVWYDDGRWSDVPCNYHLSYTCKKGISLCGQPPIVPNAMVFGKPQVHYETNSRVRFYCKEGFWQRRYPVINCLPNGQWEDPQILCIPASVTTASDQQTTATVEMEAAAMDHRATEKATPQFWDIKWNY</sequence>
<keyword evidence="14" id="KW-0472">Membrane</keyword>
<feature type="region of interest" description="Disordered" evidence="21">
    <location>
        <begin position="635"/>
        <end position="717"/>
    </location>
</feature>
<dbReference type="FunFam" id="2.60.40.10:FF:001192">
    <property type="entry name" value="Aggrecan core protein"/>
    <property type="match status" value="1"/>
</dbReference>
<dbReference type="GO" id="GO:0005615">
    <property type="term" value="C:extracellular space"/>
    <property type="evidence" value="ECO:0007669"/>
    <property type="project" value="TreeGrafter"/>
</dbReference>
<dbReference type="CDD" id="cd00054">
    <property type="entry name" value="EGF_CA"/>
    <property type="match status" value="1"/>
</dbReference>
<protein>
    <recommendedName>
        <fullName evidence="30">Brevican</fullName>
    </recommendedName>
</protein>
<dbReference type="PROSITE" id="PS50041">
    <property type="entry name" value="C_TYPE_LECTIN_2"/>
    <property type="match status" value="1"/>
</dbReference>
<feature type="disulfide bond" evidence="20">
    <location>
        <begin position="303"/>
        <end position="324"/>
    </location>
</feature>
<keyword evidence="16" id="KW-0325">Glycoprotein</keyword>
<dbReference type="FunFam" id="3.10.100.10:FF:000002">
    <property type="entry name" value="Hyaluronan proteoglycan link protein 1"/>
    <property type="match status" value="1"/>
</dbReference>
<keyword evidence="17" id="KW-0393">Immunoglobulin domain</keyword>
<dbReference type="GO" id="GO:0007417">
    <property type="term" value="P:central nervous system development"/>
    <property type="evidence" value="ECO:0007669"/>
    <property type="project" value="TreeGrafter"/>
</dbReference>
<comment type="caution">
    <text evidence="28">The sequence shown here is derived from an EMBL/GenBank/DDBJ whole genome shotgun (WGS) entry which is preliminary data.</text>
</comment>
<dbReference type="PROSITE" id="PS50026">
    <property type="entry name" value="EGF_3"/>
    <property type="match status" value="1"/>
</dbReference>
<dbReference type="InterPro" id="IPR035976">
    <property type="entry name" value="Sushi/SCR/CCP_sf"/>
</dbReference>
<dbReference type="SMART" id="SM00406">
    <property type="entry name" value="IGv"/>
    <property type="match status" value="1"/>
</dbReference>
<dbReference type="InterPro" id="IPR018378">
    <property type="entry name" value="C-type_lectin_CS"/>
</dbReference>
<keyword evidence="19" id="KW-0768">Sushi</keyword>
<feature type="domain" description="Link" evidence="27">
    <location>
        <begin position="257"/>
        <end position="356"/>
    </location>
</feature>
<keyword evidence="29" id="KW-1185">Reference proteome</keyword>
<evidence type="ECO:0000256" key="15">
    <source>
        <dbReference type="ARBA" id="ARBA00023157"/>
    </source>
</evidence>
<organism evidence="28 29">
    <name type="scientific">Aldrovandia affinis</name>
    <dbReference type="NCBI Taxonomy" id="143900"/>
    <lineage>
        <taxon>Eukaryota</taxon>
        <taxon>Metazoa</taxon>
        <taxon>Chordata</taxon>
        <taxon>Craniata</taxon>
        <taxon>Vertebrata</taxon>
        <taxon>Euteleostomi</taxon>
        <taxon>Actinopterygii</taxon>
        <taxon>Neopterygii</taxon>
        <taxon>Teleostei</taxon>
        <taxon>Notacanthiformes</taxon>
        <taxon>Halosauridae</taxon>
        <taxon>Aldrovandia</taxon>
    </lineage>
</organism>
<evidence type="ECO:0000313" key="28">
    <source>
        <dbReference type="EMBL" id="KAJ8398419.1"/>
    </source>
</evidence>
<feature type="disulfide bond" evidence="19">
    <location>
        <begin position="938"/>
        <end position="965"/>
    </location>
</feature>
<reference evidence="28" key="1">
    <citation type="journal article" date="2023" name="Science">
        <title>Genome structures resolve the early diversification of teleost fishes.</title>
        <authorList>
            <person name="Parey E."/>
            <person name="Louis A."/>
            <person name="Montfort J."/>
            <person name="Bouchez O."/>
            <person name="Roques C."/>
            <person name="Iampietro C."/>
            <person name="Lluch J."/>
            <person name="Castinel A."/>
            <person name="Donnadieu C."/>
            <person name="Desvignes T."/>
            <person name="Floi Bucao C."/>
            <person name="Jouanno E."/>
            <person name="Wen M."/>
            <person name="Mejri S."/>
            <person name="Dirks R."/>
            <person name="Jansen H."/>
            <person name="Henkel C."/>
            <person name="Chen W.J."/>
            <person name="Zahm M."/>
            <person name="Cabau C."/>
            <person name="Klopp C."/>
            <person name="Thompson A.W."/>
            <person name="Robinson-Rechavi M."/>
            <person name="Braasch I."/>
            <person name="Lecointre G."/>
            <person name="Bobe J."/>
            <person name="Postlethwait J.H."/>
            <person name="Berthelot C."/>
            <person name="Roest Crollius H."/>
            <person name="Guiguen Y."/>
        </authorList>
    </citation>
    <scope>NUCLEOTIDE SEQUENCE</scope>
    <source>
        <strain evidence="28">NC1722</strain>
    </source>
</reference>
<dbReference type="InterPro" id="IPR000742">
    <property type="entry name" value="EGF"/>
</dbReference>
<dbReference type="FunFam" id="2.10.25.10:FF:000368">
    <property type="entry name" value="Delta-like 3 (Drosophila), isoform CRA_b"/>
    <property type="match status" value="1"/>
</dbReference>
<feature type="disulfide bond" evidence="18">
    <location>
        <begin position="766"/>
        <end position="775"/>
    </location>
</feature>
<feature type="domain" description="Link" evidence="27">
    <location>
        <begin position="161"/>
        <end position="256"/>
    </location>
</feature>
<dbReference type="InterPro" id="IPR001304">
    <property type="entry name" value="C-type_lectin-like"/>
</dbReference>
<evidence type="ECO:0000259" key="23">
    <source>
        <dbReference type="PROSITE" id="PS50026"/>
    </source>
</evidence>
<dbReference type="InterPro" id="IPR003599">
    <property type="entry name" value="Ig_sub"/>
</dbReference>
<feature type="region of interest" description="Disordered" evidence="21">
    <location>
        <begin position="445"/>
        <end position="480"/>
    </location>
</feature>
<evidence type="ECO:0000256" key="10">
    <source>
        <dbReference type="ARBA" id="ARBA00022843"/>
    </source>
</evidence>
<dbReference type="GO" id="GO:0007155">
    <property type="term" value="P:cell adhesion"/>
    <property type="evidence" value="ECO:0007669"/>
    <property type="project" value="InterPro"/>
</dbReference>
<evidence type="ECO:0000256" key="5">
    <source>
        <dbReference type="ARBA" id="ARBA00022536"/>
    </source>
</evidence>
<evidence type="ECO:0000256" key="17">
    <source>
        <dbReference type="ARBA" id="ARBA00023319"/>
    </source>
</evidence>
<dbReference type="SUPFAM" id="SSF57535">
    <property type="entry name" value="Complement control module/SCR domain"/>
    <property type="match status" value="1"/>
</dbReference>
<feature type="signal peptide" evidence="22">
    <location>
        <begin position="1"/>
        <end position="20"/>
    </location>
</feature>
<dbReference type="SUPFAM" id="SSF56436">
    <property type="entry name" value="C-type lectin-like"/>
    <property type="match status" value="3"/>
</dbReference>
<comment type="subcellular location">
    <subcellularLocation>
        <location evidence="1">Membrane</location>
        <topology evidence="1">Single-pass type I membrane protein</topology>
    </subcellularLocation>
    <subcellularLocation>
        <location evidence="2">Secreted</location>
    </subcellularLocation>
</comment>
<keyword evidence="10" id="KW-0832">Ubl conjugation</keyword>
<name>A0AAD7S9G0_9TELE</name>
<keyword evidence="5 18" id="KW-0245">EGF-like domain</keyword>
<feature type="domain" description="Ig-like" evidence="25">
    <location>
        <begin position="40"/>
        <end position="159"/>
    </location>
</feature>
<dbReference type="CDD" id="cd00033">
    <property type="entry name" value="CCP"/>
    <property type="match status" value="1"/>
</dbReference>
<dbReference type="PROSITE" id="PS01241">
    <property type="entry name" value="LINK_1"/>
    <property type="match status" value="1"/>
</dbReference>
<keyword evidence="9" id="KW-0221">Differentiation</keyword>
<evidence type="ECO:0000259" key="27">
    <source>
        <dbReference type="PROSITE" id="PS50963"/>
    </source>
</evidence>
<feature type="disulfide bond" evidence="19">
    <location>
        <begin position="909"/>
        <end position="952"/>
    </location>
</feature>
<dbReference type="Gene3D" id="2.10.25.10">
    <property type="entry name" value="Laminin"/>
    <property type="match status" value="1"/>
</dbReference>
<dbReference type="GO" id="GO:0001501">
    <property type="term" value="P:skeletal system development"/>
    <property type="evidence" value="ECO:0007669"/>
    <property type="project" value="TreeGrafter"/>
</dbReference>
<evidence type="ECO:0000256" key="11">
    <source>
        <dbReference type="ARBA" id="ARBA00022974"/>
    </source>
</evidence>
<dbReference type="Pfam" id="PF07686">
    <property type="entry name" value="V-set"/>
    <property type="match status" value="1"/>
</dbReference>
<dbReference type="SMART" id="SM00034">
    <property type="entry name" value="CLECT"/>
    <property type="match status" value="1"/>
</dbReference>
<dbReference type="GO" id="GO:0016020">
    <property type="term" value="C:membrane"/>
    <property type="evidence" value="ECO:0007669"/>
    <property type="project" value="UniProtKB-SubCell"/>
</dbReference>
<evidence type="ECO:0000256" key="13">
    <source>
        <dbReference type="ARBA" id="ARBA00022989"/>
    </source>
</evidence>
<feature type="domain" description="C-type lectin" evidence="24">
    <location>
        <begin position="789"/>
        <end position="903"/>
    </location>
</feature>
<evidence type="ECO:0000259" key="25">
    <source>
        <dbReference type="PROSITE" id="PS50835"/>
    </source>
</evidence>
<evidence type="ECO:0000313" key="29">
    <source>
        <dbReference type="Proteomes" id="UP001221898"/>
    </source>
</evidence>
<evidence type="ECO:0000256" key="20">
    <source>
        <dbReference type="PROSITE-ProRule" id="PRU00323"/>
    </source>
</evidence>
<keyword evidence="6" id="KW-0812">Transmembrane</keyword>
<dbReference type="PROSITE" id="PS00615">
    <property type="entry name" value="C_TYPE_LECTIN_1"/>
    <property type="match status" value="1"/>
</dbReference>
<keyword evidence="7 22" id="KW-0732">Signal</keyword>
<dbReference type="InterPro" id="IPR000538">
    <property type="entry name" value="Link_dom"/>
</dbReference>
<evidence type="ECO:0000256" key="22">
    <source>
        <dbReference type="SAM" id="SignalP"/>
    </source>
</evidence>
<evidence type="ECO:0000256" key="7">
    <source>
        <dbReference type="ARBA" id="ARBA00022729"/>
    </source>
</evidence>
<feature type="chain" id="PRO_5042262598" description="Brevican" evidence="22">
    <location>
        <begin position="21"/>
        <end position="1008"/>
    </location>
</feature>
<comment type="caution">
    <text evidence="18">Lacks conserved residue(s) required for the propagation of feature annotation.</text>
</comment>
<dbReference type="PRINTS" id="PR01265">
    <property type="entry name" value="LINKMODULE"/>
</dbReference>
<dbReference type="PANTHER" id="PTHR22804">
    <property type="entry name" value="AGGRECAN/VERSICAN PROTEOGLYCAN"/>
    <property type="match status" value="1"/>
</dbReference>
<feature type="domain" description="EGF-like" evidence="23">
    <location>
        <begin position="740"/>
        <end position="776"/>
    </location>
</feature>
<feature type="disulfide bond" evidence="20">
    <location>
        <begin position="207"/>
        <end position="228"/>
    </location>
</feature>
<dbReference type="PROSITE" id="PS50923">
    <property type="entry name" value="SUSHI"/>
    <property type="match status" value="1"/>
</dbReference>
<proteinExistence type="predicted"/>
<evidence type="ECO:0000256" key="2">
    <source>
        <dbReference type="ARBA" id="ARBA00004613"/>
    </source>
</evidence>
<evidence type="ECO:0000256" key="16">
    <source>
        <dbReference type="ARBA" id="ARBA00023180"/>
    </source>
</evidence>
<keyword evidence="15 18" id="KW-1015">Disulfide bond</keyword>
<dbReference type="PROSITE" id="PS50963">
    <property type="entry name" value="LINK_2"/>
    <property type="match status" value="2"/>
</dbReference>
<dbReference type="InterPro" id="IPR016186">
    <property type="entry name" value="C-type_lectin-like/link_sf"/>
</dbReference>
<gene>
    <name evidence="28" type="ORF">AAFF_G00426740</name>
</gene>
<dbReference type="InterPro" id="IPR000436">
    <property type="entry name" value="Sushi_SCR_CCP_dom"/>
</dbReference>
<dbReference type="Gene3D" id="2.60.40.10">
    <property type="entry name" value="Immunoglobulins"/>
    <property type="match status" value="1"/>
</dbReference>
<evidence type="ECO:0000256" key="1">
    <source>
        <dbReference type="ARBA" id="ARBA00004479"/>
    </source>
</evidence>
<evidence type="ECO:0000256" key="21">
    <source>
        <dbReference type="SAM" id="MobiDB-lite"/>
    </source>
</evidence>
<dbReference type="InterPro" id="IPR007110">
    <property type="entry name" value="Ig-like_dom"/>
</dbReference>
<dbReference type="InterPro" id="IPR050691">
    <property type="entry name" value="Hyaluronan_bind_Proteoglycan"/>
</dbReference>
<dbReference type="SMART" id="SM00445">
    <property type="entry name" value="LINK"/>
    <property type="match status" value="2"/>
</dbReference>
<dbReference type="GO" id="GO:0007219">
    <property type="term" value="P:Notch signaling pathway"/>
    <property type="evidence" value="ECO:0007669"/>
    <property type="project" value="UniProtKB-KW"/>
</dbReference>
<keyword evidence="11" id="KW-0654">Proteoglycan</keyword>
<dbReference type="Pfam" id="PF00008">
    <property type="entry name" value="EGF"/>
    <property type="match status" value="1"/>
</dbReference>
<dbReference type="FunFam" id="3.10.100.10:FF:000011">
    <property type="entry name" value="Aggrecan core protein"/>
    <property type="match status" value="1"/>
</dbReference>
<feature type="compositionally biased region" description="Low complexity" evidence="21">
    <location>
        <begin position="658"/>
        <end position="670"/>
    </location>
</feature>
<dbReference type="Gene3D" id="3.10.100.10">
    <property type="entry name" value="Mannose-Binding Protein A, subunit A"/>
    <property type="match status" value="3"/>
</dbReference>
<dbReference type="PROSITE" id="PS50835">
    <property type="entry name" value="IG_LIKE"/>
    <property type="match status" value="1"/>
</dbReference>
<evidence type="ECO:0000256" key="14">
    <source>
        <dbReference type="ARBA" id="ARBA00023136"/>
    </source>
</evidence>
<dbReference type="GO" id="GO:0010001">
    <property type="term" value="P:glial cell differentiation"/>
    <property type="evidence" value="ECO:0007669"/>
    <property type="project" value="TreeGrafter"/>
</dbReference>
<dbReference type="FunFam" id="3.10.100.10:FF:000003">
    <property type="entry name" value="Versican core protein"/>
    <property type="match status" value="1"/>
</dbReference>
<evidence type="ECO:0000256" key="8">
    <source>
        <dbReference type="ARBA" id="ARBA00022737"/>
    </source>
</evidence>
<dbReference type="CDD" id="cd03520">
    <property type="entry name" value="Link_domain_CSPGs_modules_2_4"/>
    <property type="match status" value="1"/>
</dbReference>
<dbReference type="PANTHER" id="PTHR22804:SF41">
    <property type="entry name" value="BREVICAN CORE PROTEIN"/>
    <property type="match status" value="1"/>
</dbReference>
<keyword evidence="3" id="KW-0217">Developmental protein</keyword>
<evidence type="ECO:0000256" key="9">
    <source>
        <dbReference type="ARBA" id="ARBA00022782"/>
    </source>
</evidence>